<comment type="caution">
    <text evidence="3">The sequence shown here is derived from an EMBL/GenBank/DDBJ whole genome shotgun (WGS) entry which is preliminary data.</text>
</comment>
<proteinExistence type="predicted"/>
<keyword evidence="1" id="KW-1133">Transmembrane helix</keyword>
<evidence type="ECO:0000313" key="4">
    <source>
        <dbReference type="Proteomes" id="UP000295217"/>
    </source>
</evidence>
<protein>
    <submittedName>
        <fullName evidence="3">Pilus assembly protein</fullName>
    </submittedName>
</protein>
<dbReference type="OrthoDB" id="4869119at2"/>
<sequence>MSRGAAGGPDRGSATLELAILAPGLLLLIALIALAGRHAIADGAVDQAAAEGARAASLQRTPSAGRDAAAEVARAALTDQGLSCIRTEIDVDVSGLRAPPGQRGRVTVTVRCPLRVADLPLAVPAITLTATAVSPVDTYRER</sequence>
<dbReference type="RefSeq" id="WP_132104975.1">
    <property type="nucleotide sequence ID" value="NZ_SMLB01000033.1"/>
</dbReference>
<dbReference type="InterPro" id="IPR012495">
    <property type="entry name" value="TadE-like_dom"/>
</dbReference>
<evidence type="ECO:0000256" key="1">
    <source>
        <dbReference type="SAM" id="Phobius"/>
    </source>
</evidence>
<dbReference type="Proteomes" id="UP000295217">
    <property type="component" value="Unassembled WGS sequence"/>
</dbReference>
<evidence type="ECO:0000259" key="2">
    <source>
        <dbReference type="Pfam" id="PF07811"/>
    </source>
</evidence>
<keyword evidence="1" id="KW-0812">Transmembrane</keyword>
<name>A0A4R5A7E3_9ACTN</name>
<reference evidence="3 4" key="1">
    <citation type="submission" date="2019-02" db="EMBL/GenBank/DDBJ databases">
        <title>Draft genome sequences of novel Actinobacteria.</title>
        <authorList>
            <person name="Sahin N."/>
            <person name="Ay H."/>
            <person name="Saygin H."/>
        </authorList>
    </citation>
    <scope>NUCLEOTIDE SEQUENCE [LARGE SCALE GENOMIC DNA]</scope>
    <source>
        <strain evidence="3 4">8K307</strain>
    </source>
</reference>
<dbReference type="AlphaFoldDB" id="A0A4R5A7E3"/>
<accession>A0A4R5A7E3</accession>
<keyword evidence="1" id="KW-0472">Membrane</keyword>
<keyword evidence="4" id="KW-1185">Reference proteome</keyword>
<dbReference type="EMBL" id="SMLB01000033">
    <property type="protein sequence ID" value="TDD66986.1"/>
    <property type="molecule type" value="Genomic_DNA"/>
</dbReference>
<evidence type="ECO:0000313" key="3">
    <source>
        <dbReference type="EMBL" id="TDD66986.1"/>
    </source>
</evidence>
<gene>
    <name evidence="3" type="ORF">E1262_20400</name>
</gene>
<feature type="transmembrane region" description="Helical" evidence="1">
    <location>
        <begin position="18"/>
        <end position="36"/>
    </location>
</feature>
<dbReference type="Pfam" id="PF07811">
    <property type="entry name" value="TadE"/>
    <property type="match status" value="1"/>
</dbReference>
<feature type="domain" description="TadE-like" evidence="2">
    <location>
        <begin position="12"/>
        <end position="54"/>
    </location>
</feature>
<organism evidence="3 4">
    <name type="scientific">Jiangella aurantiaca</name>
    <dbReference type="NCBI Taxonomy" id="2530373"/>
    <lineage>
        <taxon>Bacteria</taxon>
        <taxon>Bacillati</taxon>
        <taxon>Actinomycetota</taxon>
        <taxon>Actinomycetes</taxon>
        <taxon>Jiangellales</taxon>
        <taxon>Jiangellaceae</taxon>
        <taxon>Jiangella</taxon>
    </lineage>
</organism>